<dbReference type="EMBL" id="LAZR01065940">
    <property type="protein sequence ID" value="KKK54544.1"/>
    <property type="molecule type" value="Genomic_DNA"/>
</dbReference>
<evidence type="ECO:0008006" key="3">
    <source>
        <dbReference type="Google" id="ProtNLM"/>
    </source>
</evidence>
<evidence type="ECO:0000313" key="2">
    <source>
        <dbReference type="EMBL" id="KKK54544.1"/>
    </source>
</evidence>
<dbReference type="InterPro" id="IPR027417">
    <property type="entry name" value="P-loop_NTPase"/>
</dbReference>
<organism evidence="2">
    <name type="scientific">marine sediment metagenome</name>
    <dbReference type="NCBI Taxonomy" id="412755"/>
    <lineage>
        <taxon>unclassified sequences</taxon>
        <taxon>metagenomes</taxon>
        <taxon>ecological metagenomes</taxon>
    </lineage>
</organism>
<dbReference type="SUPFAM" id="SSF52540">
    <property type="entry name" value="P-loop containing nucleoside triphosphate hydrolases"/>
    <property type="match status" value="1"/>
</dbReference>
<protein>
    <recommendedName>
        <fullName evidence="3">AAA domain-containing protein</fullName>
    </recommendedName>
</protein>
<dbReference type="Gene3D" id="3.40.50.300">
    <property type="entry name" value="P-loop containing nucleotide triphosphate hydrolases"/>
    <property type="match status" value="1"/>
</dbReference>
<dbReference type="AlphaFoldDB" id="A0A0F8YK60"/>
<comment type="caution">
    <text evidence="2">The sequence shown here is derived from an EMBL/GenBank/DDBJ whole genome shotgun (WGS) entry which is preliminary data.</text>
</comment>
<feature type="region of interest" description="Disordered" evidence="1">
    <location>
        <begin position="135"/>
        <end position="154"/>
    </location>
</feature>
<reference evidence="2" key="1">
    <citation type="journal article" date="2015" name="Nature">
        <title>Complex archaea that bridge the gap between prokaryotes and eukaryotes.</title>
        <authorList>
            <person name="Spang A."/>
            <person name="Saw J.H."/>
            <person name="Jorgensen S.L."/>
            <person name="Zaremba-Niedzwiedzka K."/>
            <person name="Martijn J."/>
            <person name="Lind A.E."/>
            <person name="van Eijk R."/>
            <person name="Schleper C."/>
            <person name="Guy L."/>
            <person name="Ettema T.J."/>
        </authorList>
    </citation>
    <scope>NUCLEOTIDE SEQUENCE</scope>
</reference>
<dbReference type="Pfam" id="PF13479">
    <property type="entry name" value="AAA_24"/>
    <property type="match status" value="1"/>
</dbReference>
<name>A0A0F8YK60_9ZZZZ</name>
<gene>
    <name evidence="2" type="ORF">LCGC14_3083620</name>
</gene>
<sequence length="154" mass="17428">MELDAYLGITAICGDEGTGKTTMALTFPKPIRHFDIDVGGYRRAIWRLPAEGIESKGYPKPIQVDKLMGTQGTPTTRLSIPKKVEGMKELWQQIVTDFVAACQDSEVKTIVIDSATLLWGVCHNSHLQELQERQIPKWKKDHPNTPFDENDYRD</sequence>
<proteinExistence type="predicted"/>
<accession>A0A0F8YK60</accession>
<evidence type="ECO:0000256" key="1">
    <source>
        <dbReference type="SAM" id="MobiDB-lite"/>
    </source>
</evidence>